<feature type="compositionally biased region" description="Basic and acidic residues" evidence="1">
    <location>
        <begin position="73"/>
        <end position="84"/>
    </location>
</feature>
<dbReference type="Proteomes" id="UP000236291">
    <property type="component" value="Unassembled WGS sequence"/>
</dbReference>
<evidence type="ECO:0000256" key="1">
    <source>
        <dbReference type="SAM" id="MobiDB-lite"/>
    </source>
</evidence>
<dbReference type="EMBL" id="ASHM01066813">
    <property type="protein sequence ID" value="PNX91611.1"/>
    <property type="molecule type" value="Genomic_DNA"/>
</dbReference>
<dbReference type="ExpressionAtlas" id="A0A2K3MLB4">
    <property type="expression patterns" value="baseline"/>
</dbReference>
<feature type="compositionally biased region" description="Polar residues" evidence="1">
    <location>
        <begin position="26"/>
        <end position="37"/>
    </location>
</feature>
<gene>
    <name evidence="2" type="ORF">L195_g047742</name>
</gene>
<sequence>MTEESPPKVEHITVFRRSPRLKSDSVDANNGNVGSSGKSERRKGKRLSVAELRLLSEGKDRRRSPRFSVASESEGRDSSLRAVK</sequence>
<organism evidence="2 3">
    <name type="scientific">Trifolium pratense</name>
    <name type="common">Red clover</name>
    <dbReference type="NCBI Taxonomy" id="57577"/>
    <lineage>
        <taxon>Eukaryota</taxon>
        <taxon>Viridiplantae</taxon>
        <taxon>Streptophyta</taxon>
        <taxon>Embryophyta</taxon>
        <taxon>Tracheophyta</taxon>
        <taxon>Spermatophyta</taxon>
        <taxon>Magnoliopsida</taxon>
        <taxon>eudicotyledons</taxon>
        <taxon>Gunneridae</taxon>
        <taxon>Pentapetalae</taxon>
        <taxon>rosids</taxon>
        <taxon>fabids</taxon>
        <taxon>Fabales</taxon>
        <taxon>Fabaceae</taxon>
        <taxon>Papilionoideae</taxon>
        <taxon>50 kb inversion clade</taxon>
        <taxon>NPAAA clade</taxon>
        <taxon>Hologalegina</taxon>
        <taxon>IRL clade</taxon>
        <taxon>Trifolieae</taxon>
        <taxon>Trifolium</taxon>
    </lineage>
</organism>
<feature type="compositionally biased region" description="Basic and acidic residues" evidence="1">
    <location>
        <begin position="1"/>
        <end position="13"/>
    </location>
</feature>
<proteinExistence type="predicted"/>
<protein>
    <submittedName>
        <fullName evidence="2">Uncharacterized protein</fullName>
    </submittedName>
</protein>
<dbReference type="AlphaFoldDB" id="A0A2K3MLB4"/>
<feature type="region of interest" description="Disordered" evidence="1">
    <location>
        <begin position="1"/>
        <end position="84"/>
    </location>
</feature>
<evidence type="ECO:0000313" key="3">
    <source>
        <dbReference type="Proteomes" id="UP000236291"/>
    </source>
</evidence>
<reference evidence="2 3" key="1">
    <citation type="journal article" date="2014" name="Am. J. Bot.">
        <title>Genome assembly and annotation for red clover (Trifolium pratense; Fabaceae).</title>
        <authorList>
            <person name="Istvanek J."/>
            <person name="Jaros M."/>
            <person name="Krenek A."/>
            <person name="Repkova J."/>
        </authorList>
    </citation>
    <scope>NUCLEOTIDE SEQUENCE [LARGE SCALE GENOMIC DNA]</scope>
    <source>
        <strain evidence="3">cv. Tatra</strain>
        <tissue evidence="2">Young leaves</tissue>
    </source>
</reference>
<reference evidence="2 3" key="2">
    <citation type="journal article" date="2017" name="Front. Plant Sci.">
        <title>Gene Classification and Mining of Molecular Markers Useful in Red Clover (Trifolium pratense) Breeding.</title>
        <authorList>
            <person name="Istvanek J."/>
            <person name="Dluhosova J."/>
            <person name="Dluhos P."/>
            <person name="Patkova L."/>
            <person name="Nedelnik J."/>
            <person name="Repkova J."/>
        </authorList>
    </citation>
    <scope>NUCLEOTIDE SEQUENCE [LARGE SCALE GENOMIC DNA]</scope>
    <source>
        <strain evidence="3">cv. Tatra</strain>
        <tissue evidence="2">Young leaves</tissue>
    </source>
</reference>
<name>A0A2K3MLB4_TRIPR</name>
<evidence type="ECO:0000313" key="2">
    <source>
        <dbReference type="EMBL" id="PNX91611.1"/>
    </source>
</evidence>
<comment type="caution">
    <text evidence="2">The sequence shown here is derived from an EMBL/GenBank/DDBJ whole genome shotgun (WGS) entry which is preliminary data.</text>
</comment>
<accession>A0A2K3MLB4</accession>